<organism evidence="1 2">
    <name type="scientific">Paracoccus mutanolyticus</name>
    <dbReference type="NCBI Taxonomy" id="1499308"/>
    <lineage>
        <taxon>Bacteria</taxon>
        <taxon>Pseudomonadati</taxon>
        <taxon>Pseudomonadota</taxon>
        <taxon>Alphaproteobacteria</taxon>
        <taxon>Rhodobacterales</taxon>
        <taxon>Paracoccaceae</taxon>
        <taxon>Paracoccus</taxon>
    </lineage>
</organism>
<evidence type="ECO:0000313" key="1">
    <source>
        <dbReference type="EMBL" id="AWX93934.1"/>
    </source>
</evidence>
<evidence type="ECO:0000313" key="2">
    <source>
        <dbReference type="Proteomes" id="UP000249922"/>
    </source>
</evidence>
<gene>
    <name evidence="1" type="ORF">DPM13_15690</name>
</gene>
<name>A0ABM6WTD4_9RHOB</name>
<dbReference type="Proteomes" id="UP000249922">
    <property type="component" value="Chromosome"/>
</dbReference>
<keyword evidence="2" id="KW-1185">Reference proteome</keyword>
<protein>
    <submittedName>
        <fullName evidence="1">Uncharacterized protein</fullName>
    </submittedName>
</protein>
<reference evidence="1 2" key="1">
    <citation type="submission" date="2018-06" db="EMBL/GenBank/DDBJ databases">
        <title>Complete genome sequence of Paracoccus mutanolyticus strain RSP-02 isolated from cellulosic waste.</title>
        <authorList>
            <person name="Amrutha R.N."/>
            <person name="Shrivastav A."/>
            <person name="Buddana S.K."/>
            <person name="Deshpande U."/>
            <person name="Prakasham R.S."/>
        </authorList>
    </citation>
    <scope>NUCLEOTIDE SEQUENCE [LARGE SCALE GENOMIC DNA]</scope>
    <source>
        <strain evidence="1 2">RSP-02</strain>
    </source>
</reference>
<sequence length="61" mass="6620">MHPAHPVSRLRALGVTNRIGYFHHIPWPAHDLTALPPALACTCGAAAALRQIATKYFCKVS</sequence>
<proteinExistence type="predicted"/>
<accession>A0ABM6WTD4</accession>
<dbReference type="EMBL" id="CP030239">
    <property type="protein sequence ID" value="AWX93934.1"/>
    <property type="molecule type" value="Genomic_DNA"/>
</dbReference>